<comment type="caution">
    <text evidence="3">The sequence shown here is derived from an EMBL/GenBank/DDBJ whole genome shotgun (WGS) entry which is preliminary data.</text>
</comment>
<sequence>MSDTPTAVTVRYNPDHTGTFTVPDDALETPIWSRLKLAIRTKKLDHTVVGGAINLSWPDTLGVVRELGSKANQISLNFRFRPEGEAEGKLRAFAAQIRKTRELRSQITEVLTTDEIEARLKDTGFTKRELRDFQLRDLSHLLALSNGANFSVPGAGKTTVTFALHMLTRQPGHHFIVVAPKAAFQAWMDIVDECMVADAPNGGSEPFTLLVGSEEETRKALRSGATRFIISYDMVIRQQGLLASHFATTPTHLVLDEAHRMKAGWQSQRGAFFLRTADDPIRRDILTGTPMPQAASDMESQLDFLWPGHGYGLEISHGKSPREVLGNLYVRTTKTELGLPPAERHFIDVSMDSGQLALYSVVRNEFLRNYSKQISRGMGDAQFLKARRSVMRLLQLSVNPTLALSAMANDDVKVDSAIVDQVLDEGHSAKMRAVMDHAYALARDGKKCVIWTIFTDTIHSFVSALADLNPVYVHGGVPSGLPNDPETREGRIRRFHEDPGCFVLVANPAAAGEGISLHTVCHNAIYADRSYVSTHYLQSIDRIHRLGLAPDEETHIHIYRSKAPPVIGSIDMSVSRRLVEKIRNMQQLLDDPDLHEIAFDEEEAADPLDYDVELKDIIDLIAEMEGTAPDVPPEVE</sequence>
<dbReference type="Proteomes" id="UP000572377">
    <property type="component" value="Unassembled WGS sequence"/>
</dbReference>
<dbReference type="AlphaFoldDB" id="A0A849L4K5"/>
<dbReference type="CDD" id="cd18793">
    <property type="entry name" value="SF2_C_SNF"/>
    <property type="match status" value="1"/>
</dbReference>
<gene>
    <name evidence="3" type="ORF">HMH01_11580</name>
</gene>
<keyword evidence="3" id="KW-0067">ATP-binding</keyword>
<dbReference type="Pfam" id="PF00271">
    <property type="entry name" value="Helicase_C"/>
    <property type="match status" value="1"/>
</dbReference>
<organism evidence="3 4">
    <name type="scientific">Halovulum dunhuangense</name>
    <dbReference type="NCBI Taxonomy" id="1505036"/>
    <lineage>
        <taxon>Bacteria</taxon>
        <taxon>Pseudomonadati</taxon>
        <taxon>Pseudomonadota</taxon>
        <taxon>Alphaproteobacteria</taxon>
        <taxon>Rhodobacterales</taxon>
        <taxon>Paracoccaceae</taxon>
        <taxon>Halovulum</taxon>
    </lineage>
</organism>
<dbReference type="GO" id="GO:0016787">
    <property type="term" value="F:hydrolase activity"/>
    <property type="evidence" value="ECO:0007669"/>
    <property type="project" value="UniProtKB-KW"/>
</dbReference>
<name>A0A849L4K5_9RHOB</name>
<dbReference type="RefSeq" id="WP_171325708.1">
    <property type="nucleotide sequence ID" value="NZ_JABFBC010000002.1"/>
</dbReference>
<keyword evidence="1" id="KW-0378">Hydrolase</keyword>
<evidence type="ECO:0000256" key="1">
    <source>
        <dbReference type="ARBA" id="ARBA00022801"/>
    </source>
</evidence>
<dbReference type="PANTHER" id="PTHR10799">
    <property type="entry name" value="SNF2/RAD54 HELICASE FAMILY"/>
    <property type="match status" value="1"/>
</dbReference>
<protein>
    <submittedName>
        <fullName evidence="3">DEAD/DEAH box helicase</fullName>
    </submittedName>
</protein>
<dbReference type="EMBL" id="JABFBC010000002">
    <property type="protein sequence ID" value="NNU81077.1"/>
    <property type="molecule type" value="Genomic_DNA"/>
</dbReference>
<accession>A0A849L4K5</accession>
<keyword evidence="4" id="KW-1185">Reference proteome</keyword>
<dbReference type="InterPro" id="IPR027417">
    <property type="entry name" value="P-loop_NTPase"/>
</dbReference>
<dbReference type="GO" id="GO:0005524">
    <property type="term" value="F:ATP binding"/>
    <property type="evidence" value="ECO:0007669"/>
    <property type="project" value="InterPro"/>
</dbReference>
<evidence type="ECO:0000313" key="3">
    <source>
        <dbReference type="EMBL" id="NNU81077.1"/>
    </source>
</evidence>
<evidence type="ECO:0000259" key="2">
    <source>
        <dbReference type="SMART" id="SM00487"/>
    </source>
</evidence>
<dbReference type="InterPro" id="IPR014001">
    <property type="entry name" value="Helicase_ATP-bd"/>
</dbReference>
<dbReference type="SUPFAM" id="SSF52540">
    <property type="entry name" value="P-loop containing nucleoside triphosphate hydrolases"/>
    <property type="match status" value="2"/>
</dbReference>
<proteinExistence type="predicted"/>
<feature type="domain" description="Helicase ATP-binding" evidence="2">
    <location>
        <begin position="126"/>
        <end position="316"/>
    </location>
</feature>
<dbReference type="Pfam" id="PF00176">
    <property type="entry name" value="SNF2-rel_dom"/>
    <property type="match status" value="1"/>
</dbReference>
<dbReference type="InterPro" id="IPR001650">
    <property type="entry name" value="Helicase_C-like"/>
</dbReference>
<dbReference type="Gene3D" id="3.40.50.300">
    <property type="entry name" value="P-loop containing nucleotide triphosphate hydrolases"/>
    <property type="match status" value="1"/>
</dbReference>
<dbReference type="InterPro" id="IPR038718">
    <property type="entry name" value="SNF2-like_sf"/>
</dbReference>
<keyword evidence="3" id="KW-0547">Nucleotide-binding</keyword>
<dbReference type="InterPro" id="IPR000330">
    <property type="entry name" value="SNF2_N"/>
</dbReference>
<dbReference type="Gene3D" id="3.40.50.10810">
    <property type="entry name" value="Tandem AAA-ATPase domain"/>
    <property type="match status" value="1"/>
</dbReference>
<dbReference type="GO" id="GO:0004386">
    <property type="term" value="F:helicase activity"/>
    <property type="evidence" value="ECO:0007669"/>
    <property type="project" value="UniProtKB-KW"/>
</dbReference>
<reference evidence="3 4" key="1">
    <citation type="submission" date="2020-05" db="EMBL/GenBank/DDBJ databases">
        <title>Gimesia benthica sp. nov., a novel planctomycete isolated from a deep-sea water sample of the Northwest Indian Ocean.</title>
        <authorList>
            <person name="Wang J."/>
            <person name="Ruan C."/>
            <person name="Song L."/>
            <person name="Zhu Y."/>
            <person name="Li A."/>
            <person name="Zheng X."/>
            <person name="Wang L."/>
            <person name="Lu Z."/>
            <person name="Huang Y."/>
            <person name="Du W."/>
            <person name="Zhou Y."/>
            <person name="Huang L."/>
            <person name="Dai X."/>
        </authorList>
    </citation>
    <scope>NUCLEOTIDE SEQUENCE [LARGE SCALE GENOMIC DNA]</scope>
    <source>
        <strain evidence="3 4">YYQ-30</strain>
    </source>
</reference>
<dbReference type="SMART" id="SM00487">
    <property type="entry name" value="DEXDc"/>
    <property type="match status" value="1"/>
</dbReference>
<evidence type="ECO:0000313" key="4">
    <source>
        <dbReference type="Proteomes" id="UP000572377"/>
    </source>
</evidence>
<dbReference type="InterPro" id="IPR049730">
    <property type="entry name" value="SNF2/RAD54-like_C"/>
</dbReference>
<keyword evidence="3" id="KW-0347">Helicase</keyword>